<dbReference type="VEuPathDB" id="PlasmoDB:PVPAM_060043600"/>
<dbReference type="Proteomes" id="UP000220605">
    <property type="component" value="Chromosome 7"/>
</dbReference>
<dbReference type="InterPro" id="IPR008780">
    <property type="entry name" value="Plasmodium_Vir"/>
</dbReference>
<protein>
    <submittedName>
        <fullName evidence="3">VIR protein</fullName>
    </submittedName>
</protein>
<evidence type="ECO:0000256" key="1">
    <source>
        <dbReference type="SAM" id="MobiDB-lite"/>
    </source>
</evidence>
<dbReference type="EMBL" id="LT635618">
    <property type="protein sequence ID" value="VUZ95012.1"/>
    <property type="molecule type" value="Genomic_DNA"/>
</dbReference>
<keyword evidence="2" id="KW-0812">Transmembrane</keyword>
<sequence>MINLEEEISKIPEIKFYNILLDVVAGTENVNEYLEKYTDCPCSNLEKKYITKFIKNYNIYKNYLTENSYEKYCSYFKHWLHREKLHIPRGNNNNVLNNWKQCVPCLLDKLEQENNKPNTKCNFKNADFNYAFVQIKIILDHICSIKGQKDLIENVKTNRKLCISFNEKIDEYIVSIFKYLSSISDNIPWKKEYIKVNNSCSGGNVYNLISKIQCPSEESTEVQELESSCTPQPIIQQTCAPNTCINLEHLCQQLYTTQKTHKLDELCKGRCTSQPPHDLKILCPEYCAENPTAPVHTNEGPVNPDKNPYLQLPVTIFSSVVGTIFFFLFLYKFTPFRSWFLNRIGSKKTLKHKIKQDMEQEFLGAPFHPPYVDDQNSRPRVGYSQN</sequence>
<dbReference type="VEuPathDB" id="PlasmoDB:PVW1_140089400"/>
<dbReference type="Pfam" id="PF05795">
    <property type="entry name" value="Plasmodium_Vir"/>
    <property type="match status" value="1"/>
</dbReference>
<evidence type="ECO:0000313" key="3">
    <source>
        <dbReference type="EMBL" id="VUZ95012.1"/>
    </source>
</evidence>
<accession>A0A564ZUA1</accession>
<proteinExistence type="predicted"/>
<keyword evidence="2" id="KW-0472">Membrane</keyword>
<dbReference type="VEuPathDB" id="PlasmoDB:PVP01_0736100"/>
<keyword evidence="2" id="KW-1133">Transmembrane helix</keyword>
<dbReference type="VEuPathDB" id="PlasmoDB:PVX_106730"/>
<evidence type="ECO:0000313" key="4">
    <source>
        <dbReference type="Proteomes" id="UP000220605"/>
    </source>
</evidence>
<dbReference type="OrthoDB" id="389093at2759"/>
<feature type="region of interest" description="Disordered" evidence="1">
    <location>
        <begin position="366"/>
        <end position="386"/>
    </location>
</feature>
<evidence type="ECO:0000256" key="2">
    <source>
        <dbReference type="SAM" id="Phobius"/>
    </source>
</evidence>
<organism evidence="3 4">
    <name type="scientific">Plasmodium vivax</name>
    <name type="common">malaria parasite P. vivax</name>
    <dbReference type="NCBI Taxonomy" id="5855"/>
    <lineage>
        <taxon>Eukaryota</taxon>
        <taxon>Sar</taxon>
        <taxon>Alveolata</taxon>
        <taxon>Apicomplexa</taxon>
        <taxon>Aconoidasida</taxon>
        <taxon>Haemosporida</taxon>
        <taxon>Plasmodiidae</taxon>
        <taxon>Plasmodium</taxon>
        <taxon>Plasmodium (Plasmodium)</taxon>
    </lineage>
</organism>
<feature type="transmembrane region" description="Helical" evidence="2">
    <location>
        <begin position="309"/>
        <end position="331"/>
    </location>
</feature>
<dbReference type="AlphaFoldDB" id="A0A564ZUA1"/>
<name>A0A564ZUA1_PLAVI</name>
<gene>
    <name evidence="3" type="ORF">PVP01_0736100</name>
</gene>
<reference evidence="4" key="1">
    <citation type="submission" date="2016-07" db="EMBL/GenBank/DDBJ databases">
        <authorList>
            <consortium name="Pathogen Informatics"/>
        </authorList>
    </citation>
    <scope>NUCLEOTIDE SEQUENCE [LARGE SCALE GENOMIC DNA]</scope>
</reference>